<dbReference type="Proteomes" id="UP000271162">
    <property type="component" value="Unassembled WGS sequence"/>
</dbReference>
<evidence type="ECO:0000313" key="2">
    <source>
        <dbReference type="Proteomes" id="UP000271162"/>
    </source>
</evidence>
<organism evidence="3">
    <name type="scientific">Nippostrongylus brasiliensis</name>
    <name type="common">Rat hookworm</name>
    <dbReference type="NCBI Taxonomy" id="27835"/>
    <lineage>
        <taxon>Eukaryota</taxon>
        <taxon>Metazoa</taxon>
        <taxon>Ecdysozoa</taxon>
        <taxon>Nematoda</taxon>
        <taxon>Chromadorea</taxon>
        <taxon>Rhabditida</taxon>
        <taxon>Rhabditina</taxon>
        <taxon>Rhabditomorpha</taxon>
        <taxon>Strongyloidea</taxon>
        <taxon>Heligmosomidae</taxon>
        <taxon>Nippostrongylus</taxon>
    </lineage>
</organism>
<dbReference type="EMBL" id="UYSL01019908">
    <property type="protein sequence ID" value="VDL71224.1"/>
    <property type="molecule type" value="Genomic_DNA"/>
</dbReference>
<accession>A0A0N4XXD3</accession>
<dbReference type="AlphaFoldDB" id="A0A0N4XXD3"/>
<evidence type="ECO:0000313" key="1">
    <source>
        <dbReference type="EMBL" id="VDL71224.1"/>
    </source>
</evidence>
<name>A0A0N4XXD3_NIPBR</name>
<reference evidence="3" key="1">
    <citation type="submission" date="2017-02" db="UniProtKB">
        <authorList>
            <consortium name="WormBaseParasite"/>
        </authorList>
    </citation>
    <scope>IDENTIFICATION</scope>
</reference>
<gene>
    <name evidence="1" type="ORF">NBR_LOCUS7635</name>
</gene>
<evidence type="ECO:0000313" key="3">
    <source>
        <dbReference type="WBParaSite" id="NBR_0000763401-mRNA-1"/>
    </source>
</evidence>
<dbReference type="WBParaSite" id="NBR_0000763401-mRNA-1">
    <property type="protein sequence ID" value="NBR_0000763401-mRNA-1"/>
    <property type="gene ID" value="NBR_0000763401"/>
</dbReference>
<protein>
    <submittedName>
        <fullName evidence="3">CBFD_NFYB_HMF domain-containing protein</fullName>
    </submittedName>
</protein>
<reference evidence="1 2" key="2">
    <citation type="submission" date="2018-11" db="EMBL/GenBank/DDBJ databases">
        <authorList>
            <consortium name="Pathogen Informatics"/>
        </authorList>
    </citation>
    <scope>NUCLEOTIDE SEQUENCE [LARGE SCALE GENOMIC DNA]</scope>
</reference>
<proteinExistence type="predicted"/>
<keyword evidence="2" id="KW-1185">Reference proteome</keyword>
<sequence length="98" mass="11384">MVTGPTGYTMTVHEEEYIYDPVLCLWFKKLKLGKKLKVNPRNGDINRIFETFSQLCSLAICQEMIVTQKISEKRVVKVDDVMRVVSEFFGFQPAQFCK</sequence>